<dbReference type="Proteomes" id="UP000753908">
    <property type="component" value="Unassembled WGS sequence"/>
</dbReference>
<proteinExistence type="predicted"/>
<organism evidence="1 2">
    <name type="scientific">Symplocastrum torsivum CPER-KK1</name>
    <dbReference type="NCBI Taxonomy" id="450513"/>
    <lineage>
        <taxon>Bacteria</taxon>
        <taxon>Bacillati</taxon>
        <taxon>Cyanobacteriota</taxon>
        <taxon>Cyanophyceae</taxon>
        <taxon>Oscillatoriophycideae</taxon>
        <taxon>Oscillatoriales</taxon>
        <taxon>Microcoleaceae</taxon>
        <taxon>Symplocastrum</taxon>
    </lineage>
</organism>
<gene>
    <name evidence="1" type="ORF">KME25_32085</name>
</gene>
<reference evidence="1" key="2">
    <citation type="journal article" date="2022" name="Microbiol. Resour. Announc.">
        <title>Metagenome Sequencing to Explore Phylogenomics of Terrestrial Cyanobacteria.</title>
        <authorList>
            <person name="Ward R.D."/>
            <person name="Stajich J.E."/>
            <person name="Johansen J.R."/>
            <person name="Huntemann M."/>
            <person name="Clum A."/>
            <person name="Foster B."/>
            <person name="Foster B."/>
            <person name="Roux S."/>
            <person name="Palaniappan K."/>
            <person name="Varghese N."/>
            <person name="Mukherjee S."/>
            <person name="Reddy T.B.K."/>
            <person name="Daum C."/>
            <person name="Copeland A."/>
            <person name="Chen I.A."/>
            <person name="Ivanova N.N."/>
            <person name="Kyrpides N.C."/>
            <person name="Shapiro N."/>
            <person name="Eloe-Fadrosh E.A."/>
            <person name="Pietrasiak N."/>
        </authorList>
    </citation>
    <scope>NUCLEOTIDE SEQUENCE</scope>
    <source>
        <strain evidence="1">CPER-KK1</strain>
    </source>
</reference>
<dbReference type="EMBL" id="JAHHIF010000079">
    <property type="protein sequence ID" value="MBW4549008.1"/>
    <property type="molecule type" value="Genomic_DNA"/>
</dbReference>
<accession>A0A951PUR4</accession>
<sequence>MGAAADKLVARLSGASDSGVDDNRNRWNSGIRKEWSVRIENVNANIEFDQDVEGMRIERFTVTGKWTSHVRKDYYELGALIDKQWGDNKNPYGNIEIKAKAVDGGITSEVKVDVDNYDDSANRYAREKAEGLIRTIVTTTVAGR</sequence>
<reference evidence="1" key="1">
    <citation type="submission" date="2021-05" db="EMBL/GenBank/DDBJ databases">
        <authorList>
            <person name="Pietrasiak N."/>
            <person name="Ward R."/>
            <person name="Stajich J.E."/>
            <person name="Kurbessoian T."/>
        </authorList>
    </citation>
    <scope>NUCLEOTIDE SEQUENCE</scope>
    <source>
        <strain evidence="1">CPER-KK1</strain>
    </source>
</reference>
<name>A0A951PUR4_9CYAN</name>
<comment type="caution">
    <text evidence="1">The sequence shown here is derived from an EMBL/GenBank/DDBJ whole genome shotgun (WGS) entry which is preliminary data.</text>
</comment>
<protein>
    <submittedName>
        <fullName evidence="1">Uncharacterized protein</fullName>
    </submittedName>
</protein>
<dbReference type="AlphaFoldDB" id="A0A951PUR4"/>
<evidence type="ECO:0000313" key="2">
    <source>
        <dbReference type="Proteomes" id="UP000753908"/>
    </source>
</evidence>
<evidence type="ECO:0000313" key="1">
    <source>
        <dbReference type="EMBL" id="MBW4549008.1"/>
    </source>
</evidence>